<dbReference type="EnsemblPlants" id="KQL03737">
    <property type="protein sequence ID" value="KQL03737"/>
    <property type="gene ID" value="SETIT_0004548mg"/>
</dbReference>
<dbReference type="AlphaFoldDB" id="A0A0Q3PBS7"/>
<accession>A0A0Q3PBS7</accession>
<dbReference type="InParanoid" id="A0A0Q3PBS7"/>
<sequence length="36" mass="4202">MTITLTKEEGHTEVQHNEYCYAGGLVEYVKWLNTDK</sequence>
<organism evidence="1 2">
    <name type="scientific">Setaria italica</name>
    <name type="common">Foxtail millet</name>
    <name type="synonym">Panicum italicum</name>
    <dbReference type="NCBI Taxonomy" id="4555"/>
    <lineage>
        <taxon>Eukaryota</taxon>
        <taxon>Viridiplantae</taxon>
        <taxon>Streptophyta</taxon>
        <taxon>Embryophyta</taxon>
        <taxon>Tracheophyta</taxon>
        <taxon>Spermatophyta</taxon>
        <taxon>Magnoliopsida</taxon>
        <taxon>Liliopsida</taxon>
        <taxon>Poales</taxon>
        <taxon>Poaceae</taxon>
        <taxon>PACMAD clade</taxon>
        <taxon>Panicoideae</taxon>
        <taxon>Panicodae</taxon>
        <taxon>Paniceae</taxon>
        <taxon>Cenchrinae</taxon>
        <taxon>Setaria</taxon>
    </lineage>
</organism>
<evidence type="ECO:0000313" key="1">
    <source>
        <dbReference type="EnsemblPlants" id="KQL03737"/>
    </source>
</evidence>
<reference evidence="1" key="2">
    <citation type="submission" date="2018-08" db="UniProtKB">
        <authorList>
            <consortium name="EnsemblPlants"/>
        </authorList>
    </citation>
    <scope>IDENTIFICATION</scope>
    <source>
        <strain evidence="1">Yugu1</strain>
    </source>
</reference>
<proteinExistence type="predicted"/>
<reference evidence="2" key="1">
    <citation type="journal article" date="2012" name="Nat. Biotechnol.">
        <title>Reference genome sequence of the model plant Setaria.</title>
        <authorList>
            <person name="Bennetzen J.L."/>
            <person name="Schmutz J."/>
            <person name="Wang H."/>
            <person name="Percifield R."/>
            <person name="Hawkins J."/>
            <person name="Pontaroli A.C."/>
            <person name="Estep M."/>
            <person name="Feng L."/>
            <person name="Vaughn J.N."/>
            <person name="Grimwood J."/>
            <person name="Jenkins J."/>
            <person name="Barry K."/>
            <person name="Lindquist E."/>
            <person name="Hellsten U."/>
            <person name="Deshpande S."/>
            <person name="Wang X."/>
            <person name="Wu X."/>
            <person name="Mitros T."/>
            <person name="Triplett J."/>
            <person name="Yang X."/>
            <person name="Ye C.Y."/>
            <person name="Mauro-Herrera M."/>
            <person name="Wang L."/>
            <person name="Li P."/>
            <person name="Sharma M."/>
            <person name="Sharma R."/>
            <person name="Ronald P.C."/>
            <person name="Panaud O."/>
            <person name="Kellogg E.A."/>
            <person name="Brutnell T.P."/>
            <person name="Doust A.N."/>
            <person name="Tuskan G.A."/>
            <person name="Rokhsar D."/>
            <person name="Devos K.M."/>
        </authorList>
    </citation>
    <scope>NUCLEOTIDE SEQUENCE [LARGE SCALE GENOMIC DNA]</scope>
    <source>
        <strain evidence="2">cv. Yugu1</strain>
    </source>
</reference>
<dbReference type="STRING" id="4555.A0A0Q3PBS7"/>
<dbReference type="ExpressionAtlas" id="A0A0Q3PBS7">
    <property type="expression patterns" value="baseline"/>
</dbReference>
<name>A0A0Q3PBS7_SETIT</name>
<dbReference type="Proteomes" id="UP000004995">
    <property type="component" value="Unassembled WGS sequence"/>
</dbReference>
<dbReference type="Gramene" id="KQL03737">
    <property type="protein sequence ID" value="KQL03737"/>
    <property type="gene ID" value="SETIT_0004548mg"/>
</dbReference>
<evidence type="ECO:0000313" key="2">
    <source>
        <dbReference type="Proteomes" id="UP000004995"/>
    </source>
</evidence>
<keyword evidence="2" id="KW-1185">Reference proteome</keyword>
<protein>
    <submittedName>
        <fullName evidence="1">Uncharacterized protein</fullName>
    </submittedName>
</protein>
<dbReference type="EMBL" id="AGNK02002789">
    <property type="status" value="NOT_ANNOTATED_CDS"/>
    <property type="molecule type" value="Genomic_DNA"/>
</dbReference>